<dbReference type="EMBL" id="CP002056">
    <property type="protein sequence ID" value="ADI29368.1"/>
    <property type="molecule type" value="Genomic_DNA"/>
</dbReference>
<reference evidence="2" key="1">
    <citation type="submission" date="2010-05" db="EMBL/GenBank/DDBJ databases">
        <title>Complete sequence of Methylotenera sp. 301.</title>
        <authorList>
            <person name="Lucas S."/>
            <person name="Copeland A."/>
            <person name="Lapidus A."/>
            <person name="Cheng J.-F."/>
            <person name="Bruce D."/>
            <person name="Goodwin L."/>
            <person name="Pitluck S."/>
            <person name="Clum A."/>
            <person name="Land M."/>
            <person name="Hauser L."/>
            <person name="Kyrpides N."/>
            <person name="Ivanova N."/>
            <person name="Chistoservova L."/>
            <person name="Kalyuzhnaya M."/>
            <person name="Woyke T."/>
        </authorList>
    </citation>
    <scope>NUCLEOTIDE SEQUENCE [LARGE SCALE GENOMIC DNA]</scope>
    <source>
        <strain evidence="2">301</strain>
    </source>
</reference>
<protein>
    <submittedName>
        <fullName evidence="1">Putative signal peptide protein</fullName>
    </submittedName>
</protein>
<dbReference type="KEGG" id="meh:M301_0984"/>
<dbReference type="HOGENOM" id="CLU_920923_0_0_4"/>
<reference evidence="1 2" key="2">
    <citation type="journal article" date="2011" name="J. Bacteriol.">
        <title>Genomes of three methylotrophs from a single niche uncover genetic and metabolic divergence of Methylophilaceae.</title>
        <authorList>
            <person name="Lapidus A."/>
            <person name="Clum A."/>
            <person name="Labutti K."/>
            <person name="Kaluzhnaya M.G."/>
            <person name="Lim S."/>
            <person name="Beck D.A."/>
            <person name="Glavina Del Rio T."/>
            <person name="Nolan M."/>
            <person name="Mavromatis K."/>
            <person name="Huntemann M."/>
            <person name="Lucas S."/>
            <person name="Lidstrom M.E."/>
            <person name="Ivanova N."/>
            <person name="Chistoserdova L."/>
        </authorList>
    </citation>
    <scope>NUCLEOTIDE SEQUENCE [LARGE SCALE GENOMIC DNA]</scope>
    <source>
        <strain evidence="1 2">301</strain>
    </source>
</reference>
<name>D7DPZ7_METV0</name>
<dbReference type="AlphaFoldDB" id="D7DPZ7"/>
<dbReference type="STRING" id="666681.M301_0984"/>
<dbReference type="eggNOG" id="ENOG502Z8KR">
    <property type="taxonomic scope" value="Bacteria"/>
</dbReference>
<organism evidence="1 2">
    <name type="scientific">Methylotenera versatilis (strain 301)</name>
    <dbReference type="NCBI Taxonomy" id="666681"/>
    <lineage>
        <taxon>Bacteria</taxon>
        <taxon>Pseudomonadati</taxon>
        <taxon>Pseudomonadota</taxon>
        <taxon>Betaproteobacteria</taxon>
        <taxon>Nitrosomonadales</taxon>
        <taxon>Methylophilaceae</taxon>
        <taxon>Methylotenera</taxon>
    </lineage>
</organism>
<sequence>MKQYSQVLKVGAWRSVSMLVILLFSLIISEKSFATDEVYAVNASVAALKAKHTELSKQLENNQFNRALFLHSEESSHDLKGEIYAVVDYPFSTFNSALSNPAHWCDAMVLNLNVKYCNMASNQSGNVLTLNIGKKYPQPLADTYRIEFKYQDIITTPNYFVAEFDAKEGPLGTSDYRILIEATPLKDGHTFLHFTYAYSFGLAGRLAMQSYLATVGRSKVGFTITGKHSDGQPTYIQGIRGVVERNTMRYYLAIDAYLAALTSPTDTQLEKSLHYWYSNSEQYASQLHEVELDEYLDMKRSEYKRQQTQQ</sequence>
<dbReference type="RefSeq" id="WP_013147684.1">
    <property type="nucleotide sequence ID" value="NC_014207.1"/>
</dbReference>
<gene>
    <name evidence="1" type="ordered locus">M301_0984</name>
</gene>
<proteinExistence type="predicted"/>
<accession>D7DPZ7</accession>
<evidence type="ECO:0000313" key="2">
    <source>
        <dbReference type="Proteomes" id="UP000000383"/>
    </source>
</evidence>
<keyword evidence="2" id="KW-1185">Reference proteome</keyword>
<dbReference type="Proteomes" id="UP000000383">
    <property type="component" value="Chromosome"/>
</dbReference>
<evidence type="ECO:0000313" key="1">
    <source>
        <dbReference type="EMBL" id="ADI29368.1"/>
    </source>
</evidence>